<dbReference type="AlphaFoldDB" id="A0A0A2MBY8"/>
<proteinExistence type="predicted"/>
<evidence type="ECO:0000313" key="7">
    <source>
        <dbReference type="Proteomes" id="UP000030121"/>
    </source>
</evidence>
<evidence type="ECO:0000256" key="3">
    <source>
        <dbReference type="ARBA" id="ARBA00023004"/>
    </source>
</evidence>
<organism evidence="6 7">
    <name type="scientific">Flavobacterium suncheonense GH29-5 = DSM 17707</name>
    <dbReference type="NCBI Taxonomy" id="1121899"/>
    <lineage>
        <taxon>Bacteria</taxon>
        <taxon>Pseudomonadati</taxon>
        <taxon>Bacteroidota</taxon>
        <taxon>Flavobacteriia</taxon>
        <taxon>Flavobacteriales</taxon>
        <taxon>Flavobacteriaceae</taxon>
        <taxon>Flavobacterium</taxon>
    </lineage>
</organism>
<comment type="caution">
    <text evidence="6">The sequence shown here is derived from an EMBL/GenBank/DDBJ whole genome shotgun (WGS) entry which is preliminary data.</text>
</comment>
<accession>A0A0A2MBY8</accession>
<dbReference type="EMBL" id="JRLW01000005">
    <property type="protein sequence ID" value="KGO89784.1"/>
    <property type="molecule type" value="Genomic_DNA"/>
</dbReference>
<evidence type="ECO:0000256" key="2">
    <source>
        <dbReference type="ARBA" id="ARBA00022723"/>
    </source>
</evidence>
<evidence type="ECO:0000256" key="1">
    <source>
        <dbReference type="ARBA" id="ARBA00022714"/>
    </source>
</evidence>
<dbReference type="GO" id="GO:0046872">
    <property type="term" value="F:metal ion binding"/>
    <property type="evidence" value="ECO:0007669"/>
    <property type="project" value="UniProtKB-KW"/>
</dbReference>
<gene>
    <name evidence="6" type="ORF">Q764_06250</name>
</gene>
<evidence type="ECO:0000256" key="4">
    <source>
        <dbReference type="ARBA" id="ARBA00023014"/>
    </source>
</evidence>
<sequence>MKKFLMVTLFGMLSACNKDDGMVNDNNPYLPSYSVNKTINLGWPSYSNLQFAGNSVFISGADAGIRGIIVFNTGSGFTAFDAACPNQALSSCSTMQINGAMAVCPCDDKQYSLFYGTSQGMPYPMRRYNVEVNGNSLTIFN</sequence>
<dbReference type="eggNOG" id="COG2146">
    <property type="taxonomic scope" value="Bacteria"/>
</dbReference>
<protein>
    <recommendedName>
        <fullName evidence="5">Rieske domain-containing protein</fullName>
    </recommendedName>
</protein>
<reference evidence="6 7" key="1">
    <citation type="submission" date="2013-09" db="EMBL/GenBank/DDBJ databases">
        <authorList>
            <person name="Zeng Z."/>
            <person name="Chen C."/>
        </authorList>
    </citation>
    <scope>NUCLEOTIDE SEQUENCE [LARGE SCALE GENOMIC DNA]</scope>
    <source>
        <strain evidence="6 7">GH29-5</strain>
    </source>
</reference>
<keyword evidence="2" id="KW-0479">Metal-binding</keyword>
<feature type="domain" description="Rieske" evidence="5">
    <location>
        <begin position="49"/>
        <end position="139"/>
    </location>
</feature>
<dbReference type="RefSeq" id="WP_026980273.1">
    <property type="nucleotide sequence ID" value="NZ_AUCZ01000008.1"/>
</dbReference>
<evidence type="ECO:0000313" key="6">
    <source>
        <dbReference type="EMBL" id="KGO89784.1"/>
    </source>
</evidence>
<dbReference type="STRING" id="1121899.GCA_000430025_01826"/>
<dbReference type="SUPFAM" id="SSF50022">
    <property type="entry name" value="ISP domain"/>
    <property type="match status" value="1"/>
</dbReference>
<keyword evidence="4" id="KW-0411">Iron-sulfur</keyword>
<dbReference type="OrthoDB" id="1201186at2"/>
<keyword evidence="7" id="KW-1185">Reference proteome</keyword>
<dbReference type="InterPro" id="IPR036922">
    <property type="entry name" value="Rieske_2Fe-2S_sf"/>
</dbReference>
<name>A0A0A2MBY8_9FLAO</name>
<dbReference type="InterPro" id="IPR017941">
    <property type="entry name" value="Rieske_2Fe-2S"/>
</dbReference>
<dbReference type="GO" id="GO:0051537">
    <property type="term" value="F:2 iron, 2 sulfur cluster binding"/>
    <property type="evidence" value="ECO:0007669"/>
    <property type="project" value="UniProtKB-KW"/>
</dbReference>
<dbReference type="PROSITE" id="PS51257">
    <property type="entry name" value="PROKAR_LIPOPROTEIN"/>
    <property type="match status" value="1"/>
</dbReference>
<dbReference type="Gene3D" id="2.102.10.10">
    <property type="entry name" value="Rieske [2Fe-2S] iron-sulphur domain"/>
    <property type="match status" value="1"/>
</dbReference>
<dbReference type="PROSITE" id="PS51296">
    <property type="entry name" value="RIESKE"/>
    <property type="match status" value="1"/>
</dbReference>
<keyword evidence="3" id="KW-0408">Iron</keyword>
<keyword evidence="1" id="KW-0001">2Fe-2S</keyword>
<dbReference type="Proteomes" id="UP000030121">
    <property type="component" value="Unassembled WGS sequence"/>
</dbReference>
<evidence type="ECO:0000259" key="5">
    <source>
        <dbReference type="PROSITE" id="PS51296"/>
    </source>
</evidence>